<feature type="non-terminal residue" evidence="2">
    <location>
        <position position="91"/>
    </location>
</feature>
<protein>
    <submittedName>
        <fullName evidence="2">Glycogen debranching enzyme-related protein</fullName>
    </submittedName>
</protein>
<proteinExistence type="predicted"/>
<dbReference type="Pfam" id="PF12439">
    <property type="entry name" value="GDE_N"/>
    <property type="match status" value="1"/>
</dbReference>
<evidence type="ECO:0000259" key="1">
    <source>
        <dbReference type="Pfam" id="PF12439"/>
    </source>
</evidence>
<dbReference type="InterPro" id="IPR024742">
    <property type="entry name" value="Glycogen_debranch_N"/>
</dbReference>
<dbReference type="EMBL" id="AJWY01009034">
    <property type="protein sequence ID" value="EKC59534.1"/>
    <property type="molecule type" value="Genomic_DNA"/>
</dbReference>
<evidence type="ECO:0000313" key="2">
    <source>
        <dbReference type="EMBL" id="EKC59534.1"/>
    </source>
</evidence>
<comment type="caution">
    <text evidence="2">The sequence shown here is derived from an EMBL/GenBank/DDBJ whole genome shotgun (WGS) entry which is preliminary data.</text>
</comment>
<organism evidence="2">
    <name type="scientific">human gut metagenome</name>
    <dbReference type="NCBI Taxonomy" id="408170"/>
    <lineage>
        <taxon>unclassified sequences</taxon>
        <taxon>metagenomes</taxon>
        <taxon>organismal metagenomes</taxon>
    </lineage>
</organism>
<sequence>MSYLKFEKALMTNLQESLPKELLRTNRSGAYSCSTIVDCNTRKYHGLLVVPVPELDDENHVLLSSLDVTVIQHGAEFNLGLHKYQGNNYSP</sequence>
<dbReference type="AlphaFoldDB" id="K1SW11"/>
<reference evidence="2" key="1">
    <citation type="journal article" date="2013" name="Environ. Microbiol.">
        <title>Microbiota from the distal guts of lean and obese adolescents exhibit partial functional redundancy besides clear differences in community structure.</title>
        <authorList>
            <person name="Ferrer M."/>
            <person name="Ruiz A."/>
            <person name="Lanza F."/>
            <person name="Haange S.B."/>
            <person name="Oberbach A."/>
            <person name="Till H."/>
            <person name="Bargiela R."/>
            <person name="Campoy C."/>
            <person name="Segura M.T."/>
            <person name="Richter M."/>
            <person name="von Bergen M."/>
            <person name="Seifert J."/>
            <person name="Suarez A."/>
        </authorList>
    </citation>
    <scope>NUCLEOTIDE SEQUENCE</scope>
</reference>
<feature type="domain" description="Glycogen debranching enzyme bacterial and archaeal type N-terminal" evidence="1">
    <location>
        <begin position="20"/>
        <end position="91"/>
    </location>
</feature>
<name>K1SW11_9ZZZZ</name>
<gene>
    <name evidence="2" type="ORF">LEA_13310</name>
</gene>
<accession>K1SW11</accession>